<dbReference type="GO" id="GO:2000344">
    <property type="term" value="P:positive regulation of acrosome reaction"/>
    <property type="evidence" value="ECO:0007669"/>
    <property type="project" value="TreeGrafter"/>
</dbReference>
<dbReference type="EMBL" id="JAVHJS010000024">
    <property type="protein sequence ID" value="KAK2817982.1"/>
    <property type="molecule type" value="Genomic_DNA"/>
</dbReference>
<dbReference type="PANTHER" id="PTHR11576">
    <property type="entry name" value="ZONA PELLUCIDA SPERM-BINDING PROTEIN 3"/>
    <property type="match status" value="1"/>
</dbReference>
<dbReference type="Proteomes" id="UP001187315">
    <property type="component" value="Unassembled WGS sequence"/>
</dbReference>
<dbReference type="PANTHER" id="PTHR11576:SF26">
    <property type="entry name" value="ZONA PELLUCIDA GLYCOPROTEIN 3D TANDEM DUPLICATE 2"/>
    <property type="match status" value="1"/>
</dbReference>
<dbReference type="Pfam" id="PF23344">
    <property type="entry name" value="ZP-N"/>
    <property type="match status" value="1"/>
</dbReference>
<dbReference type="GO" id="GO:0035803">
    <property type="term" value="P:egg coat formation"/>
    <property type="evidence" value="ECO:0007669"/>
    <property type="project" value="TreeGrafter"/>
</dbReference>
<dbReference type="GO" id="GO:0031012">
    <property type="term" value="C:extracellular matrix"/>
    <property type="evidence" value="ECO:0007669"/>
    <property type="project" value="TreeGrafter"/>
</dbReference>
<keyword evidence="5" id="KW-1185">Reference proteome</keyword>
<accession>A0AA88J312</accession>
<evidence type="ECO:0000256" key="1">
    <source>
        <dbReference type="ARBA" id="ARBA00023157"/>
    </source>
</evidence>
<protein>
    <recommendedName>
        <fullName evidence="3">ZP domain-containing protein</fullName>
    </recommendedName>
</protein>
<organism evidence="4 5">
    <name type="scientific">Tachysurus vachellii</name>
    <name type="common">Darkbarbel catfish</name>
    <name type="synonym">Pelteobagrus vachellii</name>
    <dbReference type="NCBI Taxonomy" id="175792"/>
    <lineage>
        <taxon>Eukaryota</taxon>
        <taxon>Metazoa</taxon>
        <taxon>Chordata</taxon>
        <taxon>Craniata</taxon>
        <taxon>Vertebrata</taxon>
        <taxon>Euteleostomi</taxon>
        <taxon>Actinopterygii</taxon>
        <taxon>Neopterygii</taxon>
        <taxon>Teleostei</taxon>
        <taxon>Ostariophysi</taxon>
        <taxon>Siluriformes</taxon>
        <taxon>Bagridae</taxon>
        <taxon>Tachysurus</taxon>
    </lineage>
</organism>
<dbReference type="InterPro" id="IPR001507">
    <property type="entry name" value="ZP_dom"/>
</dbReference>
<dbReference type="SMART" id="SM00241">
    <property type="entry name" value="ZP"/>
    <property type="match status" value="1"/>
</dbReference>
<proteinExistence type="predicted"/>
<dbReference type="Gene3D" id="2.60.40.4100">
    <property type="entry name" value="Zona pellucida, ZP-C domain"/>
    <property type="match status" value="1"/>
</dbReference>
<evidence type="ECO:0000256" key="2">
    <source>
        <dbReference type="SAM" id="SignalP"/>
    </source>
</evidence>
<evidence type="ECO:0000313" key="5">
    <source>
        <dbReference type="Proteomes" id="UP001187315"/>
    </source>
</evidence>
<feature type="chain" id="PRO_5041703504" description="ZP domain-containing protein" evidence="2">
    <location>
        <begin position="23"/>
        <end position="444"/>
    </location>
</feature>
<dbReference type="GO" id="GO:0007339">
    <property type="term" value="P:binding of sperm to zona pellucida"/>
    <property type="evidence" value="ECO:0007669"/>
    <property type="project" value="TreeGrafter"/>
</dbReference>
<dbReference type="FunFam" id="2.60.40.4100:FF:000002">
    <property type="entry name" value="Zona pellucida sperm-binding protein 3"/>
    <property type="match status" value="1"/>
</dbReference>
<feature type="domain" description="ZP" evidence="3">
    <location>
        <begin position="117"/>
        <end position="370"/>
    </location>
</feature>
<dbReference type="PROSITE" id="PS51034">
    <property type="entry name" value="ZP_2"/>
    <property type="match status" value="1"/>
</dbReference>
<evidence type="ECO:0000259" key="3">
    <source>
        <dbReference type="PROSITE" id="PS51034"/>
    </source>
</evidence>
<dbReference type="InterPro" id="IPR055356">
    <property type="entry name" value="ZP-N"/>
</dbReference>
<gene>
    <name evidence="4" type="ORF">Q7C36_021915</name>
</gene>
<dbReference type="Pfam" id="PF00100">
    <property type="entry name" value="Zona_pellucida"/>
    <property type="match status" value="1"/>
</dbReference>
<dbReference type="InterPro" id="IPR042235">
    <property type="entry name" value="ZP-C_dom"/>
</dbReference>
<comment type="caution">
    <text evidence="4">The sequence shown here is derived from an EMBL/GenBank/DDBJ whole genome shotgun (WGS) entry which is preliminary data.</text>
</comment>
<feature type="signal peptide" evidence="2">
    <location>
        <begin position="1"/>
        <end position="22"/>
    </location>
</feature>
<sequence>MEENMLLKVVVLLVGMSYMVSPSFFVTNTASDDTWPEVEEMFPHYKGMDPVTPSPVTPCPPLKLPESQPIDFSAVRKNMFSPTGNRRAVPKEMKAILLPSTITKSPLTPQPKSVQLLCHIDRIYVRVQKSLFTNTNAEKYLKVGTCLVNKDTPEYYYFLYPISSCNVQRHENQNRVLYSNTLSYEPVADDLVIRELPFSVQLECYYNKHFRSYSVGYQPQVEAGTVFMSLQGVVSLTPVDDTWKPYSTVQSYTVGQPMYFEAKAPDSLTGKRIYLNKCYVSAFPNPDATPKYTVIDSYGCMVDSKISQQSKFYPSDQKTTLRFSIGALMFKNMASQPADKNEMFIHCDLTVGNEAPTASIKSCSYNAGTQGWSELYGENAVCACCDSSCPVPEPSVTMKISSNAWLVEKQKTDQPATKSLEVPEDIMARGGFEMFWDTFDDIAP</sequence>
<keyword evidence="2" id="KW-0732">Signal</keyword>
<dbReference type="GO" id="GO:0032190">
    <property type="term" value="F:acrosin binding"/>
    <property type="evidence" value="ECO:0007669"/>
    <property type="project" value="TreeGrafter"/>
</dbReference>
<dbReference type="AlphaFoldDB" id="A0AA88J312"/>
<name>A0AA88J312_TACVA</name>
<keyword evidence="1" id="KW-1015">Disulfide bond</keyword>
<reference evidence="4" key="1">
    <citation type="submission" date="2023-08" db="EMBL/GenBank/DDBJ databases">
        <title>Pelteobagrus vachellii genome.</title>
        <authorList>
            <person name="Liu H."/>
        </authorList>
    </citation>
    <scope>NUCLEOTIDE SEQUENCE</scope>
    <source>
        <strain evidence="4">PRFRI_2022a</strain>
        <tissue evidence="4">Muscle</tissue>
    </source>
</reference>
<evidence type="ECO:0000313" key="4">
    <source>
        <dbReference type="EMBL" id="KAK2817982.1"/>
    </source>
</evidence>
<dbReference type="Gene3D" id="2.60.40.3210">
    <property type="entry name" value="Zona pellucida, ZP-N domain"/>
    <property type="match status" value="1"/>
</dbReference>
<dbReference type="InterPro" id="IPR055355">
    <property type="entry name" value="ZP-C"/>
</dbReference>